<name>A0A6A6I4F4_9PLEO</name>
<dbReference type="OrthoDB" id="2019666at2759"/>
<evidence type="ECO:0000313" key="2">
    <source>
        <dbReference type="Proteomes" id="UP000800094"/>
    </source>
</evidence>
<feature type="non-terminal residue" evidence="1">
    <location>
        <position position="1"/>
    </location>
</feature>
<evidence type="ECO:0000313" key="1">
    <source>
        <dbReference type="EMBL" id="KAF2245241.1"/>
    </source>
</evidence>
<dbReference type="RefSeq" id="XP_033680245.1">
    <property type="nucleotide sequence ID" value="XM_033824040.1"/>
</dbReference>
<keyword evidence="2" id="KW-1185">Reference proteome</keyword>
<proteinExistence type="predicted"/>
<dbReference type="EMBL" id="ML987201">
    <property type="protein sequence ID" value="KAF2245241.1"/>
    <property type="molecule type" value="Genomic_DNA"/>
</dbReference>
<dbReference type="AlphaFoldDB" id="A0A6A6I4F4"/>
<reference evidence="1" key="1">
    <citation type="journal article" date="2020" name="Stud. Mycol.">
        <title>101 Dothideomycetes genomes: a test case for predicting lifestyles and emergence of pathogens.</title>
        <authorList>
            <person name="Haridas S."/>
            <person name="Albert R."/>
            <person name="Binder M."/>
            <person name="Bloem J."/>
            <person name="Labutti K."/>
            <person name="Salamov A."/>
            <person name="Andreopoulos B."/>
            <person name="Baker S."/>
            <person name="Barry K."/>
            <person name="Bills G."/>
            <person name="Bluhm B."/>
            <person name="Cannon C."/>
            <person name="Castanera R."/>
            <person name="Culley D."/>
            <person name="Daum C."/>
            <person name="Ezra D."/>
            <person name="Gonzalez J."/>
            <person name="Henrissat B."/>
            <person name="Kuo A."/>
            <person name="Liang C."/>
            <person name="Lipzen A."/>
            <person name="Lutzoni F."/>
            <person name="Magnuson J."/>
            <person name="Mondo S."/>
            <person name="Nolan M."/>
            <person name="Ohm R."/>
            <person name="Pangilinan J."/>
            <person name="Park H.-J."/>
            <person name="Ramirez L."/>
            <person name="Alfaro M."/>
            <person name="Sun H."/>
            <person name="Tritt A."/>
            <person name="Yoshinaga Y."/>
            <person name="Zwiers L.-H."/>
            <person name="Turgeon B."/>
            <person name="Goodwin S."/>
            <person name="Spatafora J."/>
            <person name="Crous P."/>
            <person name="Grigoriev I."/>
        </authorList>
    </citation>
    <scope>NUCLEOTIDE SEQUENCE</scope>
    <source>
        <strain evidence="1">CBS 122368</strain>
    </source>
</reference>
<accession>A0A6A6I4F4</accession>
<organism evidence="1 2">
    <name type="scientific">Trematosphaeria pertusa</name>
    <dbReference type="NCBI Taxonomy" id="390896"/>
    <lineage>
        <taxon>Eukaryota</taxon>
        <taxon>Fungi</taxon>
        <taxon>Dikarya</taxon>
        <taxon>Ascomycota</taxon>
        <taxon>Pezizomycotina</taxon>
        <taxon>Dothideomycetes</taxon>
        <taxon>Pleosporomycetidae</taxon>
        <taxon>Pleosporales</taxon>
        <taxon>Massarineae</taxon>
        <taxon>Trematosphaeriaceae</taxon>
        <taxon>Trematosphaeria</taxon>
    </lineage>
</organism>
<sequence length="85" mass="9735">QDNNEIYGLISFYPAAKAFRNSIGAVSLDFIRKHAEAVMHASLISYVKDAQLRRSLFNTRETYRVVSLVYAKFFVNYTKLLKALA</sequence>
<dbReference type="Proteomes" id="UP000800094">
    <property type="component" value="Unassembled WGS sequence"/>
</dbReference>
<gene>
    <name evidence="1" type="ORF">BU26DRAFT_433645</name>
</gene>
<dbReference type="GeneID" id="54577370"/>
<protein>
    <submittedName>
        <fullName evidence="1">Uncharacterized protein</fullName>
    </submittedName>
</protein>